<evidence type="ECO:0000313" key="2">
    <source>
        <dbReference type="EMBL" id="KAJ2904944.1"/>
    </source>
</evidence>
<keyword evidence="3" id="KW-1185">Reference proteome</keyword>
<evidence type="ECO:0000256" key="1">
    <source>
        <dbReference type="SAM" id="MobiDB-lite"/>
    </source>
</evidence>
<accession>A0AAD5WW60</accession>
<dbReference type="AlphaFoldDB" id="A0AAD5WW60"/>
<comment type="caution">
    <text evidence="2">The sequence shown here is derived from an EMBL/GenBank/DDBJ whole genome shotgun (WGS) entry which is preliminary data.</text>
</comment>
<organism evidence="2 3">
    <name type="scientific">Zalerion maritima</name>
    <dbReference type="NCBI Taxonomy" id="339359"/>
    <lineage>
        <taxon>Eukaryota</taxon>
        <taxon>Fungi</taxon>
        <taxon>Dikarya</taxon>
        <taxon>Ascomycota</taxon>
        <taxon>Pezizomycotina</taxon>
        <taxon>Sordariomycetes</taxon>
        <taxon>Lulworthiomycetidae</taxon>
        <taxon>Lulworthiales</taxon>
        <taxon>Lulworthiaceae</taxon>
        <taxon>Zalerion</taxon>
    </lineage>
</organism>
<name>A0AAD5WW60_9PEZI</name>
<gene>
    <name evidence="2" type="ORF">MKZ38_006809</name>
</gene>
<dbReference type="EMBL" id="JAKWBI020000041">
    <property type="protein sequence ID" value="KAJ2904944.1"/>
    <property type="molecule type" value="Genomic_DNA"/>
</dbReference>
<feature type="region of interest" description="Disordered" evidence="1">
    <location>
        <begin position="1"/>
        <end position="22"/>
    </location>
</feature>
<evidence type="ECO:0000313" key="3">
    <source>
        <dbReference type="Proteomes" id="UP001201980"/>
    </source>
</evidence>
<reference evidence="2" key="1">
    <citation type="submission" date="2022-07" db="EMBL/GenBank/DDBJ databases">
        <title>Draft genome sequence of Zalerion maritima ATCC 34329, a (micro)plastics degrading marine fungus.</title>
        <authorList>
            <person name="Paco A."/>
            <person name="Goncalves M.F.M."/>
            <person name="Rocha-Santos T.A.P."/>
            <person name="Alves A."/>
        </authorList>
    </citation>
    <scope>NUCLEOTIDE SEQUENCE</scope>
    <source>
        <strain evidence="2">ATCC 34329</strain>
    </source>
</reference>
<protein>
    <submittedName>
        <fullName evidence="2">Uncharacterized protein</fullName>
    </submittedName>
</protein>
<proteinExistence type="predicted"/>
<sequence>MADSEFSLPLGRLSPEPTVPTIPTTPKLMSCGKCGKILPKDMFFSAKGPSHCTICRNSVEDMSRKEL</sequence>
<dbReference type="Proteomes" id="UP001201980">
    <property type="component" value="Unassembled WGS sequence"/>
</dbReference>